<feature type="region of interest" description="Disordered" evidence="1">
    <location>
        <begin position="105"/>
        <end position="247"/>
    </location>
</feature>
<dbReference type="Proteomes" id="UP001165205">
    <property type="component" value="Unassembled WGS sequence"/>
</dbReference>
<proteinExistence type="predicted"/>
<gene>
    <name evidence="2" type="ORF">Aory04_000710100</name>
</gene>
<evidence type="ECO:0000313" key="3">
    <source>
        <dbReference type="Proteomes" id="UP001165205"/>
    </source>
</evidence>
<reference evidence="2" key="1">
    <citation type="submission" date="2023-04" db="EMBL/GenBank/DDBJ databases">
        <title>Aspergillus oryzae NBRC 4228.</title>
        <authorList>
            <person name="Ichikawa N."/>
            <person name="Sato H."/>
            <person name="Tonouchi N."/>
        </authorList>
    </citation>
    <scope>NUCLEOTIDE SEQUENCE</scope>
    <source>
        <strain evidence="2">NBRC 4228</strain>
    </source>
</reference>
<feature type="compositionally biased region" description="Basic and acidic residues" evidence="1">
    <location>
        <begin position="198"/>
        <end position="210"/>
    </location>
</feature>
<sequence length="247" mass="27541">MTAERLSEGDQMNMHQVGRKTYTFSTTNVYTLALVLKPCFVTYVGNSPMRANTSNSSATSIKYAMTTTGSEKPTENAKAQQCEARVLERPDIDGRLQLSFGETRLDEERGESAQHEDHQCQDAHSPLEAQIGKRTLQDERKDHTTQTCARHGRSDRHAGARLEPVWHTGHPYGARECTSDASHNAEADDKMPILGALRRQEQTQHIEGRPGGDQLSRSVGIEQGAHEDTKAQRNEDKQPRDPTHILA</sequence>
<feature type="compositionally biased region" description="Basic and acidic residues" evidence="1">
    <location>
        <begin position="135"/>
        <end position="144"/>
    </location>
</feature>
<evidence type="ECO:0000256" key="1">
    <source>
        <dbReference type="SAM" id="MobiDB-lite"/>
    </source>
</evidence>
<comment type="caution">
    <text evidence="2">The sequence shown here is derived from an EMBL/GenBank/DDBJ whole genome shotgun (WGS) entry which is preliminary data.</text>
</comment>
<evidence type="ECO:0000313" key="2">
    <source>
        <dbReference type="EMBL" id="GMG31158.1"/>
    </source>
</evidence>
<organism evidence="2 3">
    <name type="scientific">Aspergillus oryzae</name>
    <name type="common">Yellow koji mold</name>
    <dbReference type="NCBI Taxonomy" id="5062"/>
    <lineage>
        <taxon>Eukaryota</taxon>
        <taxon>Fungi</taxon>
        <taxon>Dikarya</taxon>
        <taxon>Ascomycota</taxon>
        <taxon>Pezizomycotina</taxon>
        <taxon>Eurotiomycetes</taxon>
        <taxon>Eurotiomycetidae</taxon>
        <taxon>Eurotiales</taxon>
        <taxon>Aspergillaceae</taxon>
        <taxon>Aspergillus</taxon>
        <taxon>Aspergillus subgen. Circumdati</taxon>
    </lineage>
</organism>
<protein>
    <submittedName>
        <fullName evidence="2">Unnamed protein product</fullName>
    </submittedName>
</protein>
<feature type="compositionally biased region" description="Basic and acidic residues" evidence="1">
    <location>
        <begin position="224"/>
        <end position="247"/>
    </location>
</feature>
<dbReference type="AlphaFoldDB" id="A0AAN4YPE7"/>
<accession>A0AAN4YPE7</accession>
<dbReference type="EMBL" id="BSYA01000080">
    <property type="protein sequence ID" value="GMG31158.1"/>
    <property type="molecule type" value="Genomic_DNA"/>
</dbReference>
<name>A0AAN4YPE7_ASPOZ</name>
<feature type="compositionally biased region" description="Basic and acidic residues" evidence="1">
    <location>
        <begin position="105"/>
        <end position="121"/>
    </location>
</feature>